<evidence type="ECO:0000313" key="4">
    <source>
        <dbReference type="Proteomes" id="UP000703269"/>
    </source>
</evidence>
<comment type="caution">
    <text evidence="3">The sequence shown here is derived from an EMBL/GenBank/DDBJ whole genome shotgun (WGS) entry which is preliminary data.</text>
</comment>
<evidence type="ECO:0000256" key="1">
    <source>
        <dbReference type="SAM" id="MobiDB-lite"/>
    </source>
</evidence>
<feature type="compositionally biased region" description="Basic and acidic residues" evidence="1">
    <location>
        <begin position="127"/>
        <end position="137"/>
    </location>
</feature>
<dbReference type="EMBL" id="BPQB01000048">
    <property type="protein sequence ID" value="GJE95409.1"/>
    <property type="molecule type" value="Genomic_DNA"/>
</dbReference>
<name>A0A9P3LI83_9APHY</name>
<dbReference type="AlphaFoldDB" id="A0A9P3LI83"/>
<protein>
    <submittedName>
        <fullName evidence="3">Uncharacterized protein</fullName>
    </submittedName>
</protein>
<evidence type="ECO:0000313" key="3">
    <source>
        <dbReference type="EMBL" id="GJE95409.1"/>
    </source>
</evidence>
<feature type="signal peptide" evidence="2">
    <location>
        <begin position="1"/>
        <end position="25"/>
    </location>
</feature>
<accession>A0A9P3LI83</accession>
<gene>
    <name evidence="3" type="ORF">PsYK624_115930</name>
</gene>
<reference evidence="3 4" key="1">
    <citation type="submission" date="2021-08" db="EMBL/GenBank/DDBJ databases">
        <title>Draft Genome Sequence of Phanerochaete sordida strain YK-624.</title>
        <authorList>
            <person name="Mori T."/>
            <person name="Dohra H."/>
            <person name="Suzuki T."/>
            <person name="Kawagishi H."/>
            <person name="Hirai H."/>
        </authorList>
    </citation>
    <scope>NUCLEOTIDE SEQUENCE [LARGE SCALE GENOMIC DNA]</scope>
    <source>
        <strain evidence="3 4">YK-624</strain>
    </source>
</reference>
<organism evidence="3 4">
    <name type="scientific">Phanerochaete sordida</name>
    <dbReference type="NCBI Taxonomy" id="48140"/>
    <lineage>
        <taxon>Eukaryota</taxon>
        <taxon>Fungi</taxon>
        <taxon>Dikarya</taxon>
        <taxon>Basidiomycota</taxon>
        <taxon>Agaricomycotina</taxon>
        <taxon>Agaricomycetes</taxon>
        <taxon>Polyporales</taxon>
        <taxon>Phanerochaetaceae</taxon>
        <taxon>Phanerochaete</taxon>
    </lineage>
</organism>
<sequence>MRTFPAVRTLRIGDVILYTLGFSIAAGVAEDAEAQLRGPKLHALLTLSTLALRCPVVHIETALRAWPDANPGHLVVLLHDSTTPRRSTLTTYPAYLAQLLRVLDSGALAEPELRMQTEVTSIAAIDDAGRKEEDQMSRPRGGASSPLTYR</sequence>
<keyword evidence="2" id="KW-0732">Signal</keyword>
<feature type="region of interest" description="Disordered" evidence="1">
    <location>
        <begin position="126"/>
        <end position="150"/>
    </location>
</feature>
<feature type="chain" id="PRO_5040232962" evidence="2">
    <location>
        <begin position="26"/>
        <end position="150"/>
    </location>
</feature>
<keyword evidence="4" id="KW-1185">Reference proteome</keyword>
<proteinExistence type="predicted"/>
<evidence type="ECO:0000256" key="2">
    <source>
        <dbReference type="SAM" id="SignalP"/>
    </source>
</evidence>
<dbReference type="Proteomes" id="UP000703269">
    <property type="component" value="Unassembled WGS sequence"/>
</dbReference>